<dbReference type="PANTHER" id="PTHR11066">
    <property type="entry name" value="ACYL-COA THIOESTERASE"/>
    <property type="match status" value="1"/>
</dbReference>
<dbReference type="AlphaFoldDB" id="A0A935MIT8"/>
<dbReference type="InterPro" id="IPR025652">
    <property type="entry name" value="TesB_C"/>
</dbReference>
<dbReference type="Gene3D" id="2.40.160.210">
    <property type="entry name" value="Acyl-CoA thioesterase, double hotdog domain"/>
    <property type="match status" value="1"/>
</dbReference>
<sequence>MSSRSPDGRSFSTWRVSAHSTGTLLAIVTASFQEASPGFGPRRADARGAERREPPNVAGSGRCPRAVCRGLHPRRPHRAAARRRALPAGRGRTTSRDKGVWLRSRRPMPDDPIIHAAVLAYASDYPLLEPVLRRHGVAWRDPRLRPASLDHAMWFHRPGRADEWVLHAGHSPSSPAGAGSAWADVCRGRHLARLDRPGRDAAA</sequence>
<dbReference type="InterPro" id="IPR003703">
    <property type="entry name" value="Acyl_CoA_thio"/>
</dbReference>
<reference evidence="4 5" key="1">
    <citation type="submission" date="2020-10" db="EMBL/GenBank/DDBJ databases">
        <title>Connecting structure to function with the recovery of over 1000 high-quality activated sludge metagenome-assembled genomes encoding full-length rRNA genes using long-read sequencing.</title>
        <authorList>
            <person name="Singleton C.M."/>
            <person name="Petriglieri F."/>
            <person name="Kristensen J.M."/>
            <person name="Kirkegaard R.H."/>
            <person name="Michaelsen T.Y."/>
            <person name="Andersen M.H."/>
            <person name="Karst S.M."/>
            <person name="Dueholm M.S."/>
            <person name="Nielsen P.H."/>
            <person name="Albertsen M."/>
        </authorList>
    </citation>
    <scope>NUCLEOTIDE SEQUENCE [LARGE SCALE GENOMIC DNA]</scope>
    <source>
        <strain evidence="4">Ega_18-Q3-R5-49_MAXAC.001</strain>
    </source>
</reference>
<protein>
    <submittedName>
        <fullName evidence="4">Thioesterase family protein</fullName>
    </submittedName>
</protein>
<dbReference type="PANTHER" id="PTHR11066:SF34">
    <property type="entry name" value="ACYL-COENZYME A THIOESTERASE 8"/>
    <property type="match status" value="1"/>
</dbReference>
<feature type="compositionally biased region" description="Basic and acidic residues" evidence="2">
    <location>
        <begin position="42"/>
        <end position="54"/>
    </location>
</feature>
<feature type="compositionally biased region" description="Basic residues" evidence="2">
    <location>
        <begin position="71"/>
        <end position="85"/>
    </location>
</feature>
<comment type="caution">
    <text evidence="4">The sequence shown here is derived from an EMBL/GenBank/DDBJ whole genome shotgun (WGS) entry which is preliminary data.</text>
</comment>
<proteinExistence type="inferred from homology"/>
<evidence type="ECO:0000313" key="5">
    <source>
        <dbReference type="Proteomes" id="UP000726105"/>
    </source>
</evidence>
<dbReference type="InterPro" id="IPR042171">
    <property type="entry name" value="Acyl-CoA_hotdog"/>
</dbReference>
<dbReference type="Proteomes" id="UP000726105">
    <property type="component" value="Unassembled WGS sequence"/>
</dbReference>
<dbReference type="CDD" id="cd03444">
    <property type="entry name" value="Thioesterase_II_repeat1"/>
    <property type="match status" value="1"/>
</dbReference>
<dbReference type="Pfam" id="PF02551">
    <property type="entry name" value="Acyl_CoA_thio"/>
    <property type="match status" value="1"/>
</dbReference>
<evidence type="ECO:0000313" key="4">
    <source>
        <dbReference type="EMBL" id="MBK7274497.1"/>
    </source>
</evidence>
<dbReference type="SUPFAM" id="SSF54637">
    <property type="entry name" value="Thioesterase/thiol ester dehydrase-isomerase"/>
    <property type="match status" value="1"/>
</dbReference>
<evidence type="ECO:0000256" key="2">
    <source>
        <dbReference type="SAM" id="MobiDB-lite"/>
    </source>
</evidence>
<evidence type="ECO:0000256" key="1">
    <source>
        <dbReference type="ARBA" id="ARBA00006538"/>
    </source>
</evidence>
<accession>A0A935MIT8</accession>
<feature type="region of interest" description="Disordered" evidence="2">
    <location>
        <begin position="35"/>
        <end position="97"/>
    </location>
</feature>
<dbReference type="GO" id="GO:0009062">
    <property type="term" value="P:fatty acid catabolic process"/>
    <property type="evidence" value="ECO:0007669"/>
    <property type="project" value="TreeGrafter"/>
</dbReference>
<organism evidence="4 5">
    <name type="scientific">Candidatus Phosphoribacter hodrii</name>
    <dbReference type="NCBI Taxonomy" id="2953743"/>
    <lineage>
        <taxon>Bacteria</taxon>
        <taxon>Bacillati</taxon>
        <taxon>Actinomycetota</taxon>
        <taxon>Actinomycetes</taxon>
        <taxon>Micrococcales</taxon>
        <taxon>Dermatophilaceae</taxon>
        <taxon>Candidatus Phosphoribacter</taxon>
    </lineage>
</organism>
<evidence type="ECO:0000259" key="3">
    <source>
        <dbReference type="Pfam" id="PF02551"/>
    </source>
</evidence>
<dbReference type="GO" id="GO:0006637">
    <property type="term" value="P:acyl-CoA metabolic process"/>
    <property type="evidence" value="ECO:0007669"/>
    <property type="project" value="InterPro"/>
</dbReference>
<feature type="domain" description="Acyl-CoA thioesterase 2 C-terminal" evidence="3">
    <location>
        <begin position="90"/>
        <end position="176"/>
    </location>
</feature>
<dbReference type="InterPro" id="IPR029069">
    <property type="entry name" value="HotDog_dom_sf"/>
</dbReference>
<gene>
    <name evidence="4" type="ORF">IPI13_15510</name>
</gene>
<dbReference type="EMBL" id="JADJIB010000006">
    <property type="protein sequence ID" value="MBK7274497.1"/>
    <property type="molecule type" value="Genomic_DNA"/>
</dbReference>
<comment type="similarity">
    <text evidence="1">Belongs to the C/M/P thioester hydrolase family.</text>
</comment>
<name>A0A935MIT8_9MICO</name>
<dbReference type="GO" id="GO:0047617">
    <property type="term" value="F:fatty acyl-CoA hydrolase activity"/>
    <property type="evidence" value="ECO:0007669"/>
    <property type="project" value="InterPro"/>
</dbReference>